<reference evidence="8 9" key="1">
    <citation type="submission" date="2018-07" db="EMBL/GenBank/DDBJ databases">
        <title>Genome-based reclassification of Weissella jogaejeotgali as Weissella thailandensis.</title>
        <authorList>
            <person name="Chun J."/>
            <person name="Kim B.-Y."/>
            <person name="Kwak M.-J."/>
        </authorList>
    </citation>
    <scope>NUCLEOTIDE SEQUENCE [LARGE SCALE GENOMIC DNA]</scope>
    <source>
        <strain evidence="8 9">KCTC 3751</strain>
    </source>
</reference>
<name>A0ABX9I836_9LACO</name>
<accession>A0ABX9I836</accession>
<dbReference type="Pfam" id="PF00004">
    <property type="entry name" value="AAA"/>
    <property type="match status" value="1"/>
</dbReference>
<feature type="domain" description="AAA+ ATPase" evidence="6">
    <location>
        <begin position="332"/>
        <end position="463"/>
    </location>
</feature>
<evidence type="ECO:0000259" key="7">
    <source>
        <dbReference type="SMART" id="SM01086"/>
    </source>
</evidence>
<dbReference type="SUPFAM" id="SSF52540">
    <property type="entry name" value="P-loop containing nucleoside triphosphate hydrolases"/>
    <property type="match status" value="2"/>
</dbReference>
<dbReference type="Gene3D" id="3.40.50.300">
    <property type="entry name" value="P-loop containing nucleotide triphosphate hydrolases"/>
    <property type="match status" value="2"/>
</dbReference>
<gene>
    <name evidence="8" type="ORF">DWV05_01810</name>
</gene>
<keyword evidence="8" id="KW-0645">Protease</keyword>
<sequence>MLMIYQWKEINQMTNTPYLDRFTTNLNQIISAQPDEYGAFGRDVELGRLVRILNQHKKNSAAILGEAGVGKTALVEELVKRIITQDDILHGTLLDRQVISLELASLMESTAGSSFASNLHHIVDEVKANPKILLFIDEMHELIGTGAEGGSGMDAGNILKPAIGRGEIQVIGATTNNEFRQYIESDNAMERRFDKVLLDEFTPSQTRATLKQIVDDLPAGVEVPDEALDTIINFSDRYITTHFFPEKAITLLDNALVESKMNNHSVMMESDIASIIHERYHVPMSVLTEEDDKRLFQLYERMQTQVIGQDAALKKIVTSIRVRAAGLGDMTKPLSFLLAGTPGVGKTETAKAIATHYFGDERQLIRFDMSEFKFAKQSMARFAERAADAVKFNPYSVLLLDEIEKADPMVLDLLLQILDDGRLTNERGQTINFKDLIVVMTTNIGHQLIIERAAKSEAYRRDPQHQETFGKNFENALLGADLRQEFISRIGAIIIFEPLEIPNVKKIIDLKLSHLDKRAQRQGYHLIFRDQDVINLIPSFSDSLEYVGEQVVESHSLIDFLVDKGYRKSLGVRPLDDSIMDFVQARMAESILNERRTGQANGHTFVFRAWGAPPDETHPKGSWQSVVTQVDLDTQKVGIHE</sequence>
<evidence type="ECO:0000259" key="6">
    <source>
        <dbReference type="SMART" id="SM00382"/>
    </source>
</evidence>
<evidence type="ECO:0000256" key="1">
    <source>
        <dbReference type="ARBA" id="ARBA00022737"/>
    </source>
</evidence>
<keyword evidence="8" id="KW-0378">Hydrolase</keyword>
<keyword evidence="9" id="KW-1185">Reference proteome</keyword>
<dbReference type="GO" id="GO:0006508">
    <property type="term" value="P:proteolysis"/>
    <property type="evidence" value="ECO:0007669"/>
    <property type="project" value="UniProtKB-KW"/>
</dbReference>
<dbReference type="InterPro" id="IPR003593">
    <property type="entry name" value="AAA+_ATPase"/>
</dbReference>
<dbReference type="InterPro" id="IPR001270">
    <property type="entry name" value="ClpA/B"/>
</dbReference>
<evidence type="ECO:0000256" key="2">
    <source>
        <dbReference type="ARBA" id="ARBA00022741"/>
    </source>
</evidence>
<comment type="function">
    <text evidence="5">Part of a stress-induced multi-chaperone system, it is involved in the recovery of the cell from heat-induced damage, in cooperation with DnaK, DnaJ and GrpE. Acts before DnaK, in the processing of protein aggregates. Protein binding stimulates the ATPase activity; ATP hydrolysis unfolds the denatured protein aggregates, which probably helps expose new hydrophobic binding sites on the surface of ClpB-bound aggregates, contributing to the solubilization and refolding of denatured protein aggregates by DnaK.</text>
</comment>
<dbReference type="PANTHER" id="PTHR11638:SF18">
    <property type="entry name" value="HEAT SHOCK PROTEIN 104"/>
    <property type="match status" value="1"/>
</dbReference>
<dbReference type="Pfam" id="PF10431">
    <property type="entry name" value="ClpB_D2-small"/>
    <property type="match status" value="1"/>
</dbReference>
<keyword evidence="2" id="KW-0547">Nucleotide-binding</keyword>
<dbReference type="InterPro" id="IPR003959">
    <property type="entry name" value="ATPase_AAA_core"/>
</dbReference>
<keyword evidence="3 8" id="KW-0067">ATP-binding</keyword>
<keyword evidence="1" id="KW-0677">Repeat</keyword>
<evidence type="ECO:0000256" key="4">
    <source>
        <dbReference type="ARBA" id="ARBA00023186"/>
    </source>
</evidence>
<dbReference type="Pfam" id="PF17871">
    <property type="entry name" value="AAA_lid_9"/>
    <property type="match status" value="1"/>
</dbReference>
<evidence type="ECO:0000256" key="3">
    <source>
        <dbReference type="ARBA" id="ARBA00022840"/>
    </source>
</evidence>
<dbReference type="InterPro" id="IPR041546">
    <property type="entry name" value="ClpA/ClpB_AAA_lid"/>
</dbReference>
<keyword evidence="4" id="KW-0143">Chaperone</keyword>
<evidence type="ECO:0000313" key="9">
    <source>
        <dbReference type="Proteomes" id="UP000254492"/>
    </source>
</evidence>
<dbReference type="InterPro" id="IPR027417">
    <property type="entry name" value="P-loop_NTPase"/>
</dbReference>
<protein>
    <submittedName>
        <fullName evidence="8">ATP-dependent Clp protease ATP-binding subunit</fullName>
    </submittedName>
</protein>
<feature type="domain" description="AAA+ ATPase" evidence="6">
    <location>
        <begin position="57"/>
        <end position="203"/>
    </location>
</feature>
<organism evidence="8 9">
    <name type="scientific">Weissella thailandensis</name>
    <dbReference type="NCBI Taxonomy" id="89061"/>
    <lineage>
        <taxon>Bacteria</taxon>
        <taxon>Bacillati</taxon>
        <taxon>Bacillota</taxon>
        <taxon>Bacilli</taxon>
        <taxon>Lactobacillales</taxon>
        <taxon>Lactobacillaceae</taxon>
        <taxon>Weissella</taxon>
    </lineage>
</organism>
<evidence type="ECO:0000313" key="8">
    <source>
        <dbReference type="EMBL" id="RDS60308.1"/>
    </source>
</evidence>
<dbReference type="PRINTS" id="PR00300">
    <property type="entry name" value="CLPPROTEASEA"/>
</dbReference>
<dbReference type="GO" id="GO:0008233">
    <property type="term" value="F:peptidase activity"/>
    <property type="evidence" value="ECO:0007669"/>
    <property type="project" value="UniProtKB-KW"/>
</dbReference>
<dbReference type="Gene3D" id="1.10.8.60">
    <property type="match status" value="1"/>
</dbReference>
<dbReference type="EMBL" id="QRAY01000002">
    <property type="protein sequence ID" value="RDS60308.1"/>
    <property type="molecule type" value="Genomic_DNA"/>
</dbReference>
<dbReference type="PANTHER" id="PTHR11638">
    <property type="entry name" value="ATP-DEPENDENT CLP PROTEASE"/>
    <property type="match status" value="1"/>
</dbReference>
<evidence type="ECO:0000256" key="5">
    <source>
        <dbReference type="ARBA" id="ARBA00025613"/>
    </source>
</evidence>
<proteinExistence type="predicted"/>
<dbReference type="CDD" id="cd00009">
    <property type="entry name" value="AAA"/>
    <property type="match status" value="1"/>
</dbReference>
<dbReference type="Proteomes" id="UP000254492">
    <property type="component" value="Unassembled WGS sequence"/>
</dbReference>
<comment type="caution">
    <text evidence="8">The sequence shown here is derived from an EMBL/GenBank/DDBJ whole genome shotgun (WGS) entry which is preliminary data.</text>
</comment>
<dbReference type="InterPro" id="IPR019489">
    <property type="entry name" value="Clp_ATPase_C"/>
</dbReference>
<dbReference type="Pfam" id="PF07724">
    <property type="entry name" value="AAA_2"/>
    <property type="match status" value="1"/>
</dbReference>
<dbReference type="SMART" id="SM00382">
    <property type="entry name" value="AAA"/>
    <property type="match status" value="2"/>
</dbReference>
<dbReference type="SMART" id="SM01086">
    <property type="entry name" value="ClpB_D2-small"/>
    <property type="match status" value="1"/>
</dbReference>
<dbReference type="GO" id="GO:0005524">
    <property type="term" value="F:ATP binding"/>
    <property type="evidence" value="ECO:0007669"/>
    <property type="project" value="UniProtKB-KW"/>
</dbReference>
<feature type="domain" description="Clp ATPase C-terminal" evidence="7">
    <location>
        <begin position="499"/>
        <end position="607"/>
    </location>
</feature>
<dbReference type="InterPro" id="IPR050130">
    <property type="entry name" value="ClpA_ClpB"/>
</dbReference>